<reference evidence="2 3" key="1">
    <citation type="submission" date="2021-06" db="EMBL/GenBank/DDBJ databases">
        <authorList>
            <person name="Palmer J.M."/>
        </authorList>
    </citation>
    <scope>NUCLEOTIDE SEQUENCE [LARGE SCALE GENOMIC DNA]</scope>
    <source>
        <strain evidence="2 3">XC_2019</strain>
        <tissue evidence="2">Muscle</tissue>
    </source>
</reference>
<proteinExistence type="predicted"/>
<accession>A0ABV0RBD0</accession>
<keyword evidence="3" id="KW-1185">Reference proteome</keyword>
<protein>
    <submittedName>
        <fullName evidence="2">Uncharacterized protein</fullName>
    </submittedName>
</protein>
<evidence type="ECO:0000313" key="3">
    <source>
        <dbReference type="Proteomes" id="UP001434883"/>
    </source>
</evidence>
<feature type="chain" id="PRO_5047497154" evidence="1">
    <location>
        <begin position="32"/>
        <end position="157"/>
    </location>
</feature>
<name>A0ABV0RBD0_9TELE</name>
<comment type="caution">
    <text evidence="2">The sequence shown here is derived from an EMBL/GenBank/DDBJ whole genome shotgun (WGS) entry which is preliminary data.</text>
</comment>
<evidence type="ECO:0000313" key="2">
    <source>
        <dbReference type="EMBL" id="MEQ2205334.1"/>
    </source>
</evidence>
<dbReference type="EMBL" id="JAHRIN010042051">
    <property type="protein sequence ID" value="MEQ2205334.1"/>
    <property type="molecule type" value="Genomic_DNA"/>
</dbReference>
<evidence type="ECO:0000256" key="1">
    <source>
        <dbReference type="SAM" id="SignalP"/>
    </source>
</evidence>
<sequence length="157" mass="17122">MVGGITVVGACSWQLLARCLVCDLLLRKLCSQSTDQVNCPTCLTSCERSGSIWNVSCSTSNIILLWTHLFLYPARGCPCRPTQSGKNAGATQVQFCHPVQMLRFCPPPHLCMLCLVSLIQATSWSWAVLISFTPREELVCGQTAHYGEGPAAFQVAN</sequence>
<gene>
    <name evidence="2" type="ORF">XENOCAPTIV_019385</name>
</gene>
<dbReference type="Proteomes" id="UP001434883">
    <property type="component" value="Unassembled WGS sequence"/>
</dbReference>
<organism evidence="2 3">
    <name type="scientific">Xenoophorus captivus</name>
    <dbReference type="NCBI Taxonomy" id="1517983"/>
    <lineage>
        <taxon>Eukaryota</taxon>
        <taxon>Metazoa</taxon>
        <taxon>Chordata</taxon>
        <taxon>Craniata</taxon>
        <taxon>Vertebrata</taxon>
        <taxon>Euteleostomi</taxon>
        <taxon>Actinopterygii</taxon>
        <taxon>Neopterygii</taxon>
        <taxon>Teleostei</taxon>
        <taxon>Neoteleostei</taxon>
        <taxon>Acanthomorphata</taxon>
        <taxon>Ovalentaria</taxon>
        <taxon>Atherinomorphae</taxon>
        <taxon>Cyprinodontiformes</taxon>
        <taxon>Goodeidae</taxon>
        <taxon>Xenoophorus</taxon>
    </lineage>
</organism>
<keyword evidence="1" id="KW-0732">Signal</keyword>
<feature type="signal peptide" evidence="1">
    <location>
        <begin position="1"/>
        <end position="31"/>
    </location>
</feature>